<reference evidence="1 2" key="1">
    <citation type="journal article" date="2016" name="Genome Announc.">
        <title>Complete Genome and Plasmid Sequences for Rhodococcus fascians D188 and Draft Sequences for Rhodococcus Isolates PBTS 1 and PBTS 2.</title>
        <authorList>
            <person name="Stamler R.A."/>
            <person name="Vereecke D."/>
            <person name="Zhang Y."/>
            <person name="Schilkey F."/>
            <person name="Devitt N."/>
            <person name="Randall J.J."/>
        </authorList>
    </citation>
    <scope>NUCLEOTIDE SEQUENCE [LARGE SCALE GENOMIC DNA]</scope>
    <source>
        <strain evidence="1 2">PBTS2</strain>
    </source>
</reference>
<gene>
    <name evidence="1" type="ORF">A3Q41_00613</name>
</gene>
<dbReference type="OrthoDB" id="3482508at2"/>
<evidence type="ECO:0000313" key="1">
    <source>
        <dbReference type="EMBL" id="AMY21933.1"/>
    </source>
</evidence>
<evidence type="ECO:0008006" key="3">
    <source>
        <dbReference type="Google" id="ProtNLM"/>
    </source>
</evidence>
<name>A0A143QFG8_RHOFA</name>
<accession>A0A143QFG8</accession>
<dbReference type="GeneID" id="93550620"/>
<reference evidence="2" key="2">
    <citation type="submission" date="2016-04" db="EMBL/GenBank/DDBJ databases">
        <title>Complete Genome and Plasmid Sequences for Rhodococcus fascians D188 and Draft Sequences for Rhodococcus spp. Isolates PBTS 1 and PBTS 2.</title>
        <authorList>
            <person name="Stamer R."/>
            <person name="Vereecke D."/>
            <person name="Zhang Y."/>
            <person name="Schilkey F."/>
            <person name="Devitt N."/>
            <person name="Randall J."/>
        </authorList>
    </citation>
    <scope>NUCLEOTIDE SEQUENCE [LARGE SCALE GENOMIC DNA]</scope>
    <source>
        <strain evidence="2">PBTS2</strain>
    </source>
</reference>
<protein>
    <recommendedName>
        <fullName evidence="3">DoxX family protein</fullName>
    </recommendedName>
</protein>
<dbReference type="PATRIC" id="fig|1653479.3.peg.625"/>
<dbReference type="Proteomes" id="UP000076038">
    <property type="component" value="Chromosome"/>
</dbReference>
<dbReference type="EMBL" id="CP015220">
    <property type="protein sequence ID" value="AMY21933.1"/>
    <property type="molecule type" value="Genomic_DNA"/>
</dbReference>
<evidence type="ECO:0000313" key="2">
    <source>
        <dbReference type="Proteomes" id="UP000076038"/>
    </source>
</evidence>
<dbReference type="AlphaFoldDB" id="A0A143QFG8"/>
<sequence length="91" mass="9498">MSKSKKSNGLVPKAFGIGLAATGAAHFVVPEAFEGITKLPFPKDTRTWISRNGATELAVGVAIAYPKTRKIGLVGLAAYVGWLGVNIAKNS</sequence>
<dbReference type="KEGG" id="rhs:A3Q41_00613"/>
<organism evidence="1 2">
    <name type="scientific">Rhodococcoides fascians</name>
    <name type="common">Rhodococcus fascians</name>
    <dbReference type="NCBI Taxonomy" id="1828"/>
    <lineage>
        <taxon>Bacteria</taxon>
        <taxon>Bacillati</taxon>
        <taxon>Actinomycetota</taxon>
        <taxon>Actinomycetes</taxon>
        <taxon>Mycobacteriales</taxon>
        <taxon>Nocardiaceae</taxon>
        <taxon>Rhodococcoides</taxon>
    </lineage>
</organism>
<keyword evidence="2" id="KW-1185">Reference proteome</keyword>
<dbReference type="RefSeq" id="WP_027498402.1">
    <property type="nucleotide sequence ID" value="NZ_CAKKLU010000003.1"/>
</dbReference>
<proteinExistence type="predicted"/>